<evidence type="ECO:0000256" key="1">
    <source>
        <dbReference type="SAM" id="SignalP"/>
    </source>
</evidence>
<feature type="chain" id="PRO_5027031185" evidence="1">
    <location>
        <begin position="24"/>
        <end position="119"/>
    </location>
</feature>
<dbReference type="EMBL" id="VKHP01000041">
    <property type="protein sequence ID" value="NEU96725.1"/>
    <property type="molecule type" value="Genomic_DNA"/>
</dbReference>
<name>A0A6P1BE99_9BRAD</name>
<keyword evidence="1" id="KW-0732">Signal</keyword>
<gene>
    <name evidence="2" type="ORF">FNJ47_12970</name>
</gene>
<comment type="caution">
    <text evidence="2">The sequence shown here is derived from an EMBL/GenBank/DDBJ whole genome shotgun (WGS) entry which is preliminary data.</text>
</comment>
<reference evidence="2 3" key="1">
    <citation type="journal article" date="2020" name="Arch. Microbiol.">
        <title>Bradyrhizobium uaiense sp. nov., a new highly efficient cowpea symbiont.</title>
        <authorList>
            <person name="Cabral Michel D."/>
            <person name="Azarias Guimaraes A."/>
            <person name="Martins da Costa E."/>
            <person name="Soares de Carvalho T."/>
            <person name="Balsanelli E."/>
            <person name="Willems A."/>
            <person name="Maltempi de Souza E."/>
            <person name="de Souza Moreira F.M."/>
        </authorList>
    </citation>
    <scope>NUCLEOTIDE SEQUENCE [LARGE SCALE GENOMIC DNA]</scope>
    <source>
        <strain evidence="2 3">UFLA 03-164</strain>
    </source>
</reference>
<accession>A0A6P1BE99</accession>
<sequence length="119" mass="12396">MRIRISTASIIVAALSLGTPAWAQAPGTQPNTPSQAESDQPATIKTIQVVDVKELKPEVRSRVEAVIAKASEEDLKSLRGSIDASTEATSALKAKGLSSAQVVAVNLSNGILTLFTKLA</sequence>
<feature type="signal peptide" evidence="1">
    <location>
        <begin position="1"/>
        <end position="23"/>
    </location>
</feature>
<dbReference type="Proteomes" id="UP000468531">
    <property type="component" value="Unassembled WGS sequence"/>
</dbReference>
<keyword evidence="3" id="KW-1185">Reference proteome</keyword>
<dbReference type="AlphaFoldDB" id="A0A6P1BE99"/>
<dbReference type="RefSeq" id="WP_163153524.1">
    <property type="nucleotide sequence ID" value="NZ_VKHP01000041.1"/>
</dbReference>
<evidence type="ECO:0000313" key="3">
    <source>
        <dbReference type="Proteomes" id="UP000468531"/>
    </source>
</evidence>
<evidence type="ECO:0000313" key="2">
    <source>
        <dbReference type="EMBL" id="NEU96725.1"/>
    </source>
</evidence>
<proteinExistence type="predicted"/>
<protein>
    <submittedName>
        <fullName evidence="2">Uncharacterized protein</fullName>
    </submittedName>
</protein>
<organism evidence="2 3">
    <name type="scientific">Bradyrhizobium uaiense</name>
    <dbReference type="NCBI Taxonomy" id="2594946"/>
    <lineage>
        <taxon>Bacteria</taxon>
        <taxon>Pseudomonadati</taxon>
        <taxon>Pseudomonadota</taxon>
        <taxon>Alphaproteobacteria</taxon>
        <taxon>Hyphomicrobiales</taxon>
        <taxon>Nitrobacteraceae</taxon>
        <taxon>Bradyrhizobium</taxon>
    </lineage>
</organism>